<dbReference type="PANTHER" id="PTHR38926">
    <property type="entry name" value="F-BOX DOMAIN CONTAINING PROTEIN, EXPRESSED"/>
    <property type="match status" value="1"/>
</dbReference>
<dbReference type="Pfam" id="PF12937">
    <property type="entry name" value="F-box-like"/>
    <property type="match status" value="1"/>
</dbReference>
<feature type="region of interest" description="Disordered" evidence="1">
    <location>
        <begin position="225"/>
        <end position="257"/>
    </location>
</feature>
<feature type="compositionally biased region" description="Acidic residues" evidence="1">
    <location>
        <begin position="227"/>
        <end position="236"/>
    </location>
</feature>
<name>A0ABM1QLR0_CAMSA</name>
<dbReference type="InterPro" id="IPR036047">
    <property type="entry name" value="F-box-like_dom_sf"/>
</dbReference>
<dbReference type="InterPro" id="IPR001810">
    <property type="entry name" value="F-box_dom"/>
</dbReference>
<dbReference type="Gene3D" id="3.80.10.10">
    <property type="entry name" value="Ribonuclease Inhibitor"/>
    <property type="match status" value="1"/>
</dbReference>
<feature type="compositionally biased region" description="Acidic residues" evidence="1">
    <location>
        <begin position="245"/>
        <end position="257"/>
    </location>
</feature>
<dbReference type="Gene3D" id="1.20.1280.50">
    <property type="match status" value="1"/>
</dbReference>
<evidence type="ECO:0000313" key="3">
    <source>
        <dbReference type="Proteomes" id="UP000694864"/>
    </source>
</evidence>
<keyword evidence="3" id="KW-1185">Reference proteome</keyword>
<reference evidence="3" key="1">
    <citation type="journal article" date="2014" name="Nat. Commun.">
        <title>The emerging biofuel crop Camelina sativa retains a highly undifferentiated hexaploid genome structure.</title>
        <authorList>
            <person name="Kagale S."/>
            <person name="Koh C."/>
            <person name="Nixon J."/>
            <person name="Bollina V."/>
            <person name="Clarke W.E."/>
            <person name="Tuteja R."/>
            <person name="Spillane C."/>
            <person name="Robinson S.J."/>
            <person name="Links M.G."/>
            <person name="Clarke C."/>
            <person name="Higgins E.E."/>
            <person name="Huebert T."/>
            <person name="Sharpe A.G."/>
            <person name="Parkin I.A."/>
        </authorList>
    </citation>
    <scope>NUCLEOTIDE SEQUENCE [LARGE SCALE GENOMIC DNA]</scope>
    <source>
        <strain evidence="3">cv. DH55</strain>
    </source>
</reference>
<accession>A0ABM1QLR0</accession>
<reference evidence="4" key="2">
    <citation type="submission" date="2025-08" db="UniProtKB">
        <authorList>
            <consortium name="RefSeq"/>
        </authorList>
    </citation>
    <scope>IDENTIFICATION</scope>
    <source>
        <tissue evidence="4">Leaf</tissue>
    </source>
</reference>
<dbReference type="SUPFAM" id="SSF81383">
    <property type="entry name" value="F-box domain"/>
    <property type="match status" value="1"/>
</dbReference>
<organism evidence="3 4">
    <name type="scientific">Camelina sativa</name>
    <name type="common">False flax</name>
    <name type="synonym">Myagrum sativum</name>
    <dbReference type="NCBI Taxonomy" id="90675"/>
    <lineage>
        <taxon>Eukaryota</taxon>
        <taxon>Viridiplantae</taxon>
        <taxon>Streptophyta</taxon>
        <taxon>Embryophyta</taxon>
        <taxon>Tracheophyta</taxon>
        <taxon>Spermatophyta</taxon>
        <taxon>Magnoliopsida</taxon>
        <taxon>eudicotyledons</taxon>
        <taxon>Gunneridae</taxon>
        <taxon>Pentapetalae</taxon>
        <taxon>rosids</taxon>
        <taxon>malvids</taxon>
        <taxon>Brassicales</taxon>
        <taxon>Brassicaceae</taxon>
        <taxon>Camelineae</taxon>
        <taxon>Camelina</taxon>
    </lineage>
</organism>
<dbReference type="PROSITE" id="PS50181">
    <property type="entry name" value="FBOX"/>
    <property type="match status" value="1"/>
</dbReference>
<dbReference type="SMART" id="SM00256">
    <property type="entry name" value="FBOX"/>
    <property type="match status" value="1"/>
</dbReference>
<dbReference type="PANTHER" id="PTHR38926:SF2">
    <property type="entry name" value="F-BOX_LRR-REPEAT PROTEIN 21-RELATED"/>
    <property type="match status" value="1"/>
</dbReference>
<dbReference type="SUPFAM" id="SSF52047">
    <property type="entry name" value="RNI-like"/>
    <property type="match status" value="1"/>
</dbReference>
<proteinExistence type="predicted"/>
<dbReference type="GeneID" id="104727315"/>
<dbReference type="InterPro" id="IPR032675">
    <property type="entry name" value="LRR_dom_sf"/>
</dbReference>
<sequence length="257" mass="29131">MACSSSSTSSLVGEWEELPPELTPSILGRLSTVDLLKAQMVCRSWRSISKDPSMWRKIESVNLAFHSEEMWRRAIDLSDDGLVEISIDLTHWGENILAYMADRSSRLRSLTLTSTDFFLREQFVEAVKSVKVVGQSCPNLKTLKQNCFQCLVFTDDDEIALAIAETMPGLRHLSGNGLSNTGLNATLDTCPHLEHLDLRNCFNIHLYGNLEKRCLERIKFLRRPNDDPSEIDPSEDLSEKRFDDVTSDEDDTLMMNV</sequence>
<evidence type="ECO:0000256" key="1">
    <source>
        <dbReference type="SAM" id="MobiDB-lite"/>
    </source>
</evidence>
<evidence type="ECO:0000259" key="2">
    <source>
        <dbReference type="PROSITE" id="PS50181"/>
    </source>
</evidence>
<feature type="domain" description="F-box" evidence="2">
    <location>
        <begin position="12"/>
        <end position="58"/>
    </location>
</feature>
<dbReference type="Proteomes" id="UP000694864">
    <property type="component" value="Chromosome 11"/>
</dbReference>
<protein>
    <submittedName>
        <fullName evidence="4">F-box/LRR-repeat protein 23</fullName>
    </submittedName>
</protein>
<gene>
    <name evidence="4" type="primary">LOC104727315</name>
</gene>
<dbReference type="RefSeq" id="XP_019087698.1">
    <property type="nucleotide sequence ID" value="XM_019232153.1"/>
</dbReference>
<evidence type="ECO:0000313" key="4">
    <source>
        <dbReference type="RefSeq" id="XP_019087698.1"/>
    </source>
</evidence>
<dbReference type="CDD" id="cd22164">
    <property type="entry name" value="F-box_AtSKIP19-like"/>
    <property type="match status" value="1"/>
</dbReference>